<dbReference type="Ensembl" id="ENSBMST00010025660.1">
    <property type="protein sequence ID" value="ENSBMSP00010023285.1"/>
    <property type="gene ID" value="ENSBMSG00010016948.1"/>
</dbReference>
<dbReference type="InterPro" id="IPR003316">
    <property type="entry name" value="E2F_WHTH_DNA-bd_dom"/>
</dbReference>
<dbReference type="Pfam" id="PF02319">
    <property type="entry name" value="WHD_E2F_TDP"/>
    <property type="match status" value="1"/>
</dbReference>
<evidence type="ECO:0000256" key="1">
    <source>
        <dbReference type="ARBA" id="ARBA00010940"/>
    </source>
</evidence>
<feature type="compositionally biased region" description="Low complexity" evidence="6">
    <location>
        <begin position="227"/>
        <end position="248"/>
    </location>
</feature>
<evidence type="ECO:0000256" key="6">
    <source>
        <dbReference type="SAM" id="MobiDB-lite"/>
    </source>
</evidence>
<dbReference type="InterPro" id="IPR015633">
    <property type="entry name" value="E2F"/>
</dbReference>
<dbReference type="GO" id="GO:0090575">
    <property type="term" value="C:RNA polymerase II transcription regulator complex"/>
    <property type="evidence" value="ECO:0007669"/>
    <property type="project" value="TreeGrafter"/>
</dbReference>
<dbReference type="FunFam" id="1.10.10.10:FF:000008">
    <property type="entry name" value="E2F transcription factor 1"/>
    <property type="match status" value="1"/>
</dbReference>
<dbReference type="InterPro" id="IPR036390">
    <property type="entry name" value="WH_DNA-bd_sf"/>
</dbReference>
<accession>A0A8C0I3A9</accession>
<reference evidence="8" key="1">
    <citation type="submission" date="2023-09" db="UniProtKB">
        <authorList>
            <consortium name="Ensembl"/>
        </authorList>
    </citation>
    <scope>IDENTIFICATION</scope>
</reference>
<sequence length="269" mass="27930">MAEAGPQVPPPPGTPSRHEKSLELLTTKFVSLLQEAKDGVLDLKLAADTLAVCRKWRIYDITNVLEGIGLMEKKSKNSIQCHPGPVGHQPGGAHPRGPQWAEEVPDSPEECKWPHRGAAGEQEAWSSPPVAVPMPPPEDLLQSPSAVSPPPPLPKPALAQPQNASRPSSPQVTIPNPVPGSTEAQGVAGPAAEITVSGGPGTDSKDSGELSSLPLGLTALDTRPLQSSALLDSSSSNSSSSGPNPSTSFEPIKADPTGVLELPKELSEI</sequence>
<organism evidence="8">
    <name type="scientific">Balaenoptera musculus</name>
    <name type="common">Blue whale</name>
    <dbReference type="NCBI Taxonomy" id="9771"/>
    <lineage>
        <taxon>Eukaryota</taxon>
        <taxon>Metazoa</taxon>
        <taxon>Chordata</taxon>
        <taxon>Craniata</taxon>
        <taxon>Vertebrata</taxon>
        <taxon>Euteleostomi</taxon>
        <taxon>Mammalia</taxon>
        <taxon>Eutheria</taxon>
        <taxon>Laurasiatheria</taxon>
        <taxon>Artiodactyla</taxon>
        <taxon>Whippomorpha</taxon>
        <taxon>Cetacea</taxon>
        <taxon>Mysticeti</taxon>
        <taxon>Balaenopteridae</taxon>
        <taxon>Balaenoptera</taxon>
    </lineage>
</organism>
<keyword evidence="2 5" id="KW-0805">Transcription regulation</keyword>
<feature type="domain" description="E2F/DP family winged-helix DNA-binding" evidence="7">
    <location>
        <begin position="17"/>
        <end position="83"/>
    </location>
</feature>
<dbReference type="Gene3D" id="1.10.10.10">
    <property type="entry name" value="Winged helix-like DNA-binding domain superfamily/Winged helix DNA-binding domain"/>
    <property type="match status" value="1"/>
</dbReference>
<keyword evidence="4 5" id="KW-0804">Transcription</keyword>
<dbReference type="AlphaFoldDB" id="A0A8C0I3A9"/>
<evidence type="ECO:0000256" key="3">
    <source>
        <dbReference type="ARBA" id="ARBA00023125"/>
    </source>
</evidence>
<comment type="subcellular location">
    <subcellularLocation>
        <location evidence="5">Nucleus</location>
    </subcellularLocation>
</comment>
<comment type="similarity">
    <text evidence="1 5">Belongs to the E2F/DP family.</text>
</comment>
<keyword evidence="5" id="KW-0539">Nucleus</keyword>
<evidence type="ECO:0000256" key="2">
    <source>
        <dbReference type="ARBA" id="ARBA00023015"/>
    </source>
</evidence>
<evidence type="ECO:0000259" key="7">
    <source>
        <dbReference type="SMART" id="SM01372"/>
    </source>
</evidence>
<dbReference type="InterPro" id="IPR036388">
    <property type="entry name" value="WH-like_DNA-bd_sf"/>
</dbReference>
<feature type="region of interest" description="Disordered" evidence="6">
    <location>
        <begin position="81"/>
        <end position="269"/>
    </location>
</feature>
<evidence type="ECO:0000256" key="5">
    <source>
        <dbReference type="RuleBase" id="RU003796"/>
    </source>
</evidence>
<dbReference type="GO" id="GO:0000981">
    <property type="term" value="F:DNA-binding transcription factor activity, RNA polymerase II-specific"/>
    <property type="evidence" value="ECO:0007669"/>
    <property type="project" value="TreeGrafter"/>
</dbReference>
<proteinExistence type="inferred from homology"/>
<feature type="compositionally biased region" description="Polar residues" evidence="6">
    <location>
        <begin position="163"/>
        <end position="174"/>
    </location>
</feature>
<evidence type="ECO:0000256" key="4">
    <source>
        <dbReference type="ARBA" id="ARBA00023163"/>
    </source>
</evidence>
<dbReference type="SMART" id="SM01372">
    <property type="entry name" value="E2F_TDP"/>
    <property type="match status" value="1"/>
</dbReference>
<dbReference type="GeneTree" id="ENSGT00940000156252"/>
<dbReference type="PANTHER" id="PTHR12081">
    <property type="entry name" value="TRANSCRIPTION FACTOR E2F"/>
    <property type="match status" value="1"/>
</dbReference>
<dbReference type="GO" id="GO:0000978">
    <property type="term" value="F:RNA polymerase II cis-regulatory region sequence-specific DNA binding"/>
    <property type="evidence" value="ECO:0007669"/>
    <property type="project" value="InterPro"/>
</dbReference>
<dbReference type="SUPFAM" id="SSF46785">
    <property type="entry name" value="Winged helix' DNA-binding domain"/>
    <property type="match status" value="1"/>
</dbReference>
<name>A0A8C0I3A9_BALMU</name>
<dbReference type="PANTHER" id="PTHR12081:SF42">
    <property type="entry name" value="TRANSCRIPTION FACTOR E2F4"/>
    <property type="match status" value="1"/>
</dbReference>
<protein>
    <recommendedName>
        <fullName evidence="7">E2F/DP family winged-helix DNA-binding domain-containing protein</fullName>
    </recommendedName>
</protein>
<keyword evidence="3 5" id="KW-0238">DNA-binding</keyword>
<evidence type="ECO:0000313" key="8">
    <source>
        <dbReference type="Ensembl" id="ENSBMSP00010023285.1"/>
    </source>
</evidence>